<reference evidence="2 3" key="1">
    <citation type="journal article" date="2014" name="Genome Announc.">
        <title>Draft Genome Sequence of Paenibacillus pini JCM 16418T, Isolated from the Rhizosphere of Pine Tree.</title>
        <authorList>
            <person name="Yuki M."/>
            <person name="Oshima K."/>
            <person name="Suda W."/>
            <person name="Oshida Y."/>
            <person name="Kitamura K."/>
            <person name="Iida Y."/>
            <person name="Hattori M."/>
            <person name="Ohkuma M."/>
        </authorList>
    </citation>
    <scope>NUCLEOTIDE SEQUENCE [LARGE SCALE GENOMIC DNA]</scope>
    <source>
        <strain evidence="2 3">JCM 16418</strain>
    </source>
</reference>
<dbReference type="OrthoDB" id="2703555at2"/>
<evidence type="ECO:0000313" key="2">
    <source>
        <dbReference type="EMBL" id="GAF08209.1"/>
    </source>
</evidence>
<dbReference type="STRING" id="1236976.JCM16418_2250"/>
<proteinExistence type="predicted"/>
<feature type="compositionally biased region" description="Polar residues" evidence="1">
    <location>
        <begin position="182"/>
        <end position="193"/>
    </location>
</feature>
<organism evidence="2 3">
    <name type="scientific">Paenibacillus pini JCM 16418</name>
    <dbReference type="NCBI Taxonomy" id="1236976"/>
    <lineage>
        <taxon>Bacteria</taxon>
        <taxon>Bacillati</taxon>
        <taxon>Bacillota</taxon>
        <taxon>Bacilli</taxon>
        <taxon>Bacillales</taxon>
        <taxon>Paenibacillaceae</taxon>
        <taxon>Paenibacillus</taxon>
    </lineage>
</organism>
<sequence length="201" mass="22192">MPIVLFITMILMFFGVYIYQQSMLHQMASVTAERSAYSWDNSHKDAVSGQYAKGQYDSLYWRVTDDHLLGTLFGWAVSTNQELVALPTSIGESGSLSSSKLRGSASVVTGSIEGSMTYKNSVIQRNIIVNLNKGISLPIFQTKDDARLVTQSKALVVDPVEFIRNIDLMRYYGSKFKGDGGNTTDQASASSILRKNVPTKK</sequence>
<comment type="caution">
    <text evidence="2">The sequence shown here is derived from an EMBL/GenBank/DDBJ whole genome shotgun (WGS) entry which is preliminary data.</text>
</comment>
<gene>
    <name evidence="2" type="ORF">JCM16418_2250</name>
</gene>
<evidence type="ECO:0000313" key="3">
    <source>
        <dbReference type="Proteomes" id="UP000019364"/>
    </source>
</evidence>
<dbReference type="eggNOG" id="ENOG50332KY">
    <property type="taxonomic scope" value="Bacteria"/>
</dbReference>
<protein>
    <submittedName>
        <fullName evidence="2">Uncharacterized protein</fullName>
    </submittedName>
</protein>
<accession>W7Z1G9</accession>
<dbReference type="Proteomes" id="UP000019364">
    <property type="component" value="Unassembled WGS sequence"/>
</dbReference>
<dbReference type="AlphaFoldDB" id="W7Z1G9"/>
<feature type="region of interest" description="Disordered" evidence="1">
    <location>
        <begin position="180"/>
        <end position="201"/>
    </location>
</feature>
<keyword evidence="3" id="KW-1185">Reference proteome</keyword>
<name>W7Z1G9_9BACL</name>
<evidence type="ECO:0000256" key="1">
    <source>
        <dbReference type="SAM" id="MobiDB-lite"/>
    </source>
</evidence>
<dbReference type="EMBL" id="BAVZ01000005">
    <property type="protein sequence ID" value="GAF08209.1"/>
    <property type="molecule type" value="Genomic_DNA"/>
</dbReference>